<dbReference type="AlphaFoldDB" id="A0A2G1VC82"/>
<evidence type="ECO:0000256" key="3">
    <source>
        <dbReference type="ARBA" id="ARBA00022723"/>
    </source>
</evidence>
<dbReference type="InterPro" id="IPR004183">
    <property type="entry name" value="Xdiol_dOase_suB"/>
</dbReference>
<comment type="cofactor">
    <cofactor evidence="1">
        <name>Zn(2+)</name>
        <dbReference type="ChEBI" id="CHEBI:29105"/>
    </cofactor>
</comment>
<dbReference type="PIRSF" id="PIRSF006157">
    <property type="entry name" value="Doxgns_DODA"/>
    <property type="match status" value="1"/>
</dbReference>
<evidence type="ECO:0000256" key="5">
    <source>
        <dbReference type="ARBA" id="ARBA00023002"/>
    </source>
</evidence>
<gene>
    <name evidence="7" type="ORF">CLH62_15890</name>
</gene>
<dbReference type="GO" id="GO:0008198">
    <property type="term" value="F:ferrous iron binding"/>
    <property type="evidence" value="ECO:0007669"/>
    <property type="project" value="InterPro"/>
</dbReference>
<evidence type="ECO:0000256" key="2">
    <source>
        <dbReference type="ARBA" id="ARBA00007581"/>
    </source>
</evidence>
<evidence type="ECO:0000313" key="7">
    <source>
        <dbReference type="EMBL" id="PHQ24387.1"/>
    </source>
</evidence>
<dbReference type="SUPFAM" id="SSF53213">
    <property type="entry name" value="LigB-like"/>
    <property type="match status" value="1"/>
</dbReference>
<reference evidence="7 8" key="1">
    <citation type="submission" date="2017-09" db="EMBL/GenBank/DDBJ databases">
        <title>The draft genome sequences of Marinobacter guineae M3B.</title>
        <authorList>
            <person name="Cao J."/>
        </authorList>
    </citation>
    <scope>NUCLEOTIDE SEQUENCE [LARGE SCALE GENOMIC DNA]</scope>
    <source>
        <strain evidence="7 8">M3B</strain>
    </source>
</reference>
<dbReference type="Gene3D" id="3.40.830.10">
    <property type="entry name" value="LigB-like"/>
    <property type="match status" value="1"/>
</dbReference>
<dbReference type="PANTHER" id="PTHR30096">
    <property type="entry name" value="4,5-DOPA DIOXYGENASE EXTRADIOL-LIKE PROTEIN"/>
    <property type="match status" value="1"/>
</dbReference>
<dbReference type="PANTHER" id="PTHR30096:SF0">
    <property type="entry name" value="4,5-DOPA DIOXYGENASE EXTRADIOL-LIKE PROTEIN"/>
    <property type="match status" value="1"/>
</dbReference>
<dbReference type="InterPro" id="IPR014436">
    <property type="entry name" value="Extradiol_dOase_DODA"/>
</dbReference>
<proteinExistence type="inferred from homology"/>
<organism evidence="7 8">
    <name type="scientific">Marinobacter guineae</name>
    <dbReference type="NCBI Taxonomy" id="432303"/>
    <lineage>
        <taxon>Bacteria</taxon>
        <taxon>Pseudomonadati</taxon>
        <taxon>Pseudomonadota</taxon>
        <taxon>Gammaproteobacteria</taxon>
        <taxon>Pseudomonadales</taxon>
        <taxon>Marinobacteraceae</taxon>
        <taxon>Marinobacter</taxon>
    </lineage>
</organism>
<keyword evidence="5" id="KW-0560">Oxidoreductase</keyword>
<keyword evidence="4" id="KW-0862">Zinc</keyword>
<protein>
    <submittedName>
        <fullName evidence="7">Dioxygenase</fullName>
    </submittedName>
</protein>
<keyword evidence="7" id="KW-0223">Dioxygenase</keyword>
<feature type="domain" description="Extradiol ring-cleavage dioxygenase class III enzyme subunit B" evidence="6">
    <location>
        <begin position="32"/>
        <end position="231"/>
    </location>
</feature>
<keyword evidence="8" id="KW-1185">Reference proteome</keyword>
<evidence type="ECO:0000313" key="8">
    <source>
        <dbReference type="Proteomes" id="UP000229044"/>
    </source>
</evidence>
<comment type="caution">
    <text evidence="7">The sequence shown here is derived from an EMBL/GenBank/DDBJ whole genome shotgun (WGS) entry which is preliminary data.</text>
</comment>
<dbReference type="Proteomes" id="UP000229044">
    <property type="component" value="Unassembled WGS sequence"/>
</dbReference>
<dbReference type="Pfam" id="PF02900">
    <property type="entry name" value="LigB"/>
    <property type="match status" value="1"/>
</dbReference>
<sequence length="257" mass="28175">MSLFVSHGAPTFALEPGLAGPALTELGKRLTRPEAVLVVSPHWMTSEIRVGVSEAPETIHDFRGFPPELYDLDYPVSGHPRLARTALALLEESGWNARADESRGLDHGAWVPLMHLFPDQSVPVFQVSMPTDLDPESAWRLGQILQPLEYEGVLIVGSGSLTHNLYEVRWGDQNASVYAREFTDWVRTKVHAGDHQHLIATLEQAPHAQRAHPTSEHFLPLLVAAGAAGDQRPGVLIDGGIEHGVLAMDAFVFHYPA</sequence>
<evidence type="ECO:0000256" key="4">
    <source>
        <dbReference type="ARBA" id="ARBA00022833"/>
    </source>
</evidence>
<dbReference type="GO" id="GO:0008270">
    <property type="term" value="F:zinc ion binding"/>
    <property type="evidence" value="ECO:0007669"/>
    <property type="project" value="InterPro"/>
</dbReference>
<dbReference type="CDD" id="cd07363">
    <property type="entry name" value="45_DOPA_Dioxygenase"/>
    <property type="match status" value="1"/>
</dbReference>
<evidence type="ECO:0000259" key="6">
    <source>
        <dbReference type="Pfam" id="PF02900"/>
    </source>
</evidence>
<dbReference type="GO" id="GO:0016702">
    <property type="term" value="F:oxidoreductase activity, acting on single donors with incorporation of molecular oxygen, incorporation of two atoms of oxygen"/>
    <property type="evidence" value="ECO:0007669"/>
    <property type="project" value="UniProtKB-ARBA"/>
</dbReference>
<dbReference type="RefSeq" id="WP_099619163.1">
    <property type="nucleotide sequence ID" value="NZ_KZ319341.1"/>
</dbReference>
<evidence type="ECO:0000256" key="1">
    <source>
        <dbReference type="ARBA" id="ARBA00001947"/>
    </source>
</evidence>
<comment type="similarity">
    <text evidence="2">Belongs to the DODA-type extradiol aromatic ring-opening dioxygenase family.</text>
</comment>
<dbReference type="EMBL" id="NTFI01000005">
    <property type="protein sequence ID" value="PHQ24387.1"/>
    <property type="molecule type" value="Genomic_DNA"/>
</dbReference>
<name>A0A2G1VC82_9GAMM</name>
<keyword evidence="3" id="KW-0479">Metal-binding</keyword>
<dbReference type="OrthoDB" id="9790889at2"/>
<accession>A0A2G1VC82</accession>